<name>A0A6C0PAD2_9BACL</name>
<gene>
    <name evidence="2" type="ORF">GZH47_32205</name>
</gene>
<dbReference type="RefSeq" id="WP_162645696.1">
    <property type="nucleotide sequence ID" value="NZ_CP048287.1"/>
</dbReference>
<keyword evidence="3" id="KW-1185">Reference proteome</keyword>
<dbReference type="KEGG" id="prz:GZH47_32205"/>
<feature type="compositionally biased region" description="Basic and acidic residues" evidence="1">
    <location>
        <begin position="33"/>
        <end position="43"/>
    </location>
</feature>
<feature type="compositionally biased region" description="Basic residues" evidence="1">
    <location>
        <begin position="50"/>
        <end position="60"/>
    </location>
</feature>
<evidence type="ECO:0000256" key="1">
    <source>
        <dbReference type="SAM" id="MobiDB-lite"/>
    </source>
</evidence>
<protein>
    <submittedName>
        <fullName evidence="2">DUF5320 domain-containing protein</fullName>
    </submittedName>
</protein>
<feature type="region of interest" description="Disordered" evidence="1">
    <location>
        <begin position="33"/>
        <end position="60"/>
    </location>
</feature>
<geneLocation type="plasmid" evidence="2 3">
    <name>unnamed1</name>
</geneLocation>
<dbReference type="Proteomes" id="UP000479114">
    <property type="component" value="Plasmid unnamed1"/>
</dbReference>
<accession>A0A6C0PAD2</accession>
<evidence type="ECO:0000313" key="3">
    <source>
        <dbReference type="Proteomes" id="UP000479114"/>
    </source>
</evidence>
<proteinExistence type="predicted"/>
<sequence length="60" mass="6874">MITRTGWEDVDALFEQAESLKDELEEIQKEAADILYPEGKKPADTSNTRKSLKHRIIRSA</sequence>
<dbReference type="EMBL" id="CP048287">
    <property type="protein sequence ID" value="QHW35550.1"/>
    <property type="molecule type" value="Genomic_DNA"/>
</dbReference>
<organism evidence="2 3">
    <name type="scientific">Paenibacillus rhizovicinus</name>
    <dbReference type="NCBI Taxonomy" id="2704463"/>
    <lineage>
        <taxon>Bacteria</taxon>
        <taxon>Bacillati</taxon>
        <taxon>Bacillota</taxon>
        <taxon>Bacilli</taxon>
        <taxon>Bacillales</taxon>
        <taxon>Paenibacillaceae</taxon>
        <taxon>Paenibacillus</taxon>
    </lineage>
</organism>
<evidence type="ECO:0000313" key="2">
    <source>
        <dbReference type="EMBL" id="QHW35550.1"/>
    </source>
</evidence>
<dbReference type="AlphaFoldDB" id="A0A6C0PAD2"/>
<reference evidence="2 3" key="1">
    <citation type="submission" date="2020-02" db="EMBL/GenBank/DDBJ databases">
        <title>Paenibacillus sp. nov., isolated from rhizosphere soil of tomato.</title>
        <authorList>
            <person name="Weon H.-Y."/>
            <person name="Lee S.A."/>
        </authorList>
    </citation>
    <scope>NUCLEOTIDE SEQUENCE [LARGE SCALE GENOMIC DNA]</scope>
    <source>
        <strain evidence="2 3">14171R-81</strain>
        <plasmid evidence="2 3">unnamed1</plasmid>
    </source>
</reference>
<keyword evidence="2" id="KW-0614">Plasmid</keyword>